<keyword evidence="1" id="KW-0812">Transmembrane</keyword>
<reference evidence="3" key="1">
    <citation type="submission" date="2019-01" db="EMBL/GenBank/DDBJ databases">
        <title>Draft genomes of a novel of Sporanaerobacter strains.</title>
        <authorList>
            <person name="Ma S."/>
        </authorList>
    </citation>
    <scope>NUCLEOTIDE SEQUENCE [LARGE SCALE GENOMIC DNA]</scope>
    <source>
        <strain evidence="3">NJN-17</strain>
    </source>
</reference>
<evidence type="ECO:0000313" key="2">
    <source>
        <dbReference type="EMBL" id="QAT60771.1"/>
    </source>
</evidence>
<accession>A0A410Q9V5</accession>
<proteinExistence type="predicted"/>
<feature type="transmembrane region" description="Helical" evidence="1">
    <location>
        <begin position="211"/>
        <end position="230"/>
    </location>
</feature>
<sequence>MLGTVVNSVSIIVGSVLGVFLKEGIKGRYKETIMQGMSLVVMLIGIMGAVESKNILLVIISLALGSIIGEKVNIEEKLDKLGSILENKLGKNNSSFAEGFVTSSLVFCIGAMAIVGALESGLQGNYKTLFAKSVIDGISSIIFASTMGIGVAFSSVCVFLYQGIITVLASGIKGYLTADVIKEMSAVGGLLVFAIGLNMMEIKKIRVGNMLPAIFVPLIYHILSIIFTGLRF</sequence>
<feature type="transmembrane region" description="Helical" evidence="1">
    <location>
        <begin position="138"/>
        <end position="168"/>
    </location>
</feature>
<dbReference type="KEGG" id="spoa:EQM13_03835"/>
<feature type="transmembrane region" description="Helical" evidence="1">
    <location>
        <begin position="6"/>
        <end position="25"/>
    </location>
</feature>
<feature type="transmembrane region" description="Helical" evidence="1">
    <location>
        <begin position="180"/>
        <end position="199"/>
    </location>
</feature>
<dbReference type="AlphaFoldDB" id="A0A410Q9V5"/>
<dbReference type="Pfam" id="PF04474">
    <property type="entry name" value="DUF554"/>
    <property type="match status" value="1"/>
</dbReference>
<dbReference type="OrthoDB" id="9797976at2"/>
<dbReference type="InterPro" id="IPR007563">
    <property type="entry name" value="DUF554"/>
</dbReference>
<gene>
    <name evidence="2" type="ORF">EQM13_03835</name>
</gene>
<feature type="transmembrane region" description="Helical" evidence="1">
    <location>
        <begin position="95"/>
        <end position="118"/>
    </location>
</feature>
<protein>
    <submittedName>
        <fullName evidence="2">DUF554 domain-containing protein</fullName>
    </submittedName>
</protein>
<dbReference type="RefSeq" id="WP_128752006.1">
    <property type="nucleotide sequence ID" value="NZ_CP035282.1"/>
</dbReference>
<evidence type="ECO:0000313" key="3">
    <source>
        <dbReference type="Proteomes" id="UP000287969"/>
    </source>
</evidence>
<dbReference type="EMBL" id="CP035282">
    <property type="protein sequence ID" value="QAT60771.1"/>
    <property type="molecule type" value="Genomic_DNA"/>
</dbReference>
<dbReference type="PANTHER" id="PTHR36111">
    <property type="entry name" value="INNER MEMBRANE PROTEIN-RELATED"/>
    <property type="match status" value="1"/>
</dbReference>
<keyword evidence="3" id="KW-1185">Reference proteome</keyword>
<evidence type="ECO:0000256" key="1">
    <source>
        <dbReference type="SAM" id="Phobius"/>
    </source>
</evidence>
<keyword evidence="1" id="KW-0472">Membrane</keyword>
<name>A0A410Q9V5_9FIRM</name>
<dbReference type="Proteomes" id="UP000287969">
    <property type="component" value="Chromosome"/>
</dbReference>
<dbReference type="PANTHER" id="PTHR36111:SF2">
    <property type="entry name" value="INNER MEMBRANE PROTEIN"/>
    <property type="match status" value="1"/>
</dbReference>
<organism evidence="2 3">
    <name type="scientific">Acidilutibacter cellobiosedens</name>
    <dbReference type="NCBI Taxonomy" id="2507161"/>
    <lineage>
        <taxon>Bacteria</taxon>
        <taxon>Bacillati</taxon>
        <taxon>Bacillota</taxon>
        <taxon>Tissierellia</taxon>
        <taxon>Tissierellales</taxon>
        <taxon>Acidilutibacteraceae</taxon>
        <taxon>Acidilutibacter</taxon>
    </lineage>
</organism>
<keyword evidence="1" id="KW-1133">Transmembrane helix</keyword>